<dbReference type="InterPro" id="IPR003593">
    <property type="entry name" value="AAA+_ATPase"/>
</dbReference>
<dbReference type="OrthoDB" id="9809379at2"/>
<keyword evidence="12 15" id="KW-0482">Metalloprotease</keyword>
<dbReference type="InterPro" id="IPR003959">
    <property type="entry name" value="ATPase_AAA_core"/>
</dbReference>
<dbReference type="SUPFAM" id="SSF140990">
    <property type="entry name" value="FtsH protease domain-like"/>
    <property type="match status" value="1"/>
</dbReference>
<organism evidence="19 20">
    <name type="scientific">Deinococcus irradiatisoli</name>
    <dbReference type="NCBI Taxonomy" id="2202254"/>
    <lineage>
        <taxon>Bacteria</taxon>
        <taxon>Thermotogati</taxon>
        <taxon>Deinococcota</taxon>
        <taxon>Deinococci</taxon>
        <taxon>Deinococcales</taxon>
        <taxon>Deinococcaceae</taxon>
        <taxon>Deinococcus</taxon>
    </lineage>
</organism>
<evidence type="ECO:0000256" key="9">
    <source>
        <dbReference type="ARBA" id="ARBA00022833"/>
    </source>
</evidence>
<dbReference type="AlphaFoldDB" id="A0A2Z3JBL7"/>
<accession>A0A2Z3JBL7</accession>
<evidence type="ECO:0000256" key="5">
    <source>
        <dbReference type="ARBA" id="ARBA00022692"/>
    </source>
</evidence>
<evidence type="ECO:0000256" key="4">
    <source>
        <dbReference type="ARBA" id="ARBA00022670"/>
    </source>
</evidence>
<feature type="binding site" evidence="15">
    <location>
        <position position="494"/>
    </location>
    <ligand>
        <name>Zn(2+)</name>
        <dbReference type="ChEBI" id="CHEBI:29105"/>
        <note>catalytic</note>
    </ligand>
</feature>
<evidence type="ECO:0000256" key="17">
    <source>
        <dbReference type="SAM" id="MobiDB-lite"/>
    </source>
</evidence>
<evidence type="ECO:0000313" key="20">
    <source>
        <dbReference type="Proteomes" id="UP000245368"/>
    </source>
</evidence>
<comment type="similarity">
    <text evidence="14 15">In the central section; belongs to the AAA ATPase family.</text>
</comment>
<evidence type="ECO:0000256" key="8">
    <source>
        <dbReference type="ARBA" id="ARBA00022801"/>
    </source>
</evidence>
<comment type="subunit">
    <text evidence="15">Homohexamer.</text>
</comment>
<evidence type="ECO:0000256" key="3">
    <source>
        <dbReference type="ARBA" id="ARBA00022519"/>
    </source>
</evidence>
<feature type="binding site" evidence="15">
    <location>
        <begin position="197"/>
        <end position="204"/>
    </location>
    <ligand>
        <name>ATP</name>
        <dbReference type="ChEBI" id="CHEBI:30616"/>
    </ligand>
</feature>
<keyword evidence="9 15" id="KW-0862">Zinc</keyword>
<dbReference type="GO" id="GO:0005524">
    <property type="term" value="F:ATP binding"/>
    <property type="evidence" value="ECO:0007669"/>
    <property type="project" value="UniProtKB-UniRule"/>
</dbReference>
<keyword evidence="10 15" id="KW-0067">ATP-binding</keyword>
<comment type="similarity">
    <text evidence="2 15">In the C-terminal section; belongs to the peptidase M41 family.</text>
</comment>
<comment type="cofactor">
    <cofactor evidence="15">
        <name>Zn(2+)</name>
        <dbReference type="ChEBI" id="CHEBI:29105"/>
    </cofactor>
    <text evidence="15">Binds 1 zinc ion per subunit.</text>
</comment>
<dbReference type="NCBIfam" id="TIGR01241">
    <property type="entry name" value="FtsH_fam"/>
    <property type="match status" value="1"/>
</dbReference>
<keyword evidence="11 15" id="KW-1133">Transmembrane helix</keyword>
<keyword evidence="6 15" id="KW-0479">Metal-binding</keyword>
<comment type="caution">
    <text evidence="15">Lacks conserved residue(s) required for the propagation of feature annotation.</text>
</comment>
<dbReference type="Gene3D" id="1.10.8.60">
    <property type="match status" value="1"/>
</dbReference>
<sequence>MKRVVWPLWLLGAALLLLAVISLTMPRPAQSSLGLDQFQGALARGEVQSLTIEYEDNTAALEGVLKNGTLFTSRSLSSDPLLNLESLQRRGVNVTIAQPGKFNWITALSTLLTVALIVVLLVTLLRNRGSQSSDPANSFGKSKANVFQEGQVKVNFGDVAGCDEAKQDLSEVVDFLKHPEKYHALGARIPHGILLVGPPGSGKTLLARAVAGEAKVPYFSISGSDFVEMFVGVGAARVRDLFEQARKASPCIVFIDEIDAVGRKRGSGMQGGNDEREQTLNQLLVEMDGFGTQHDVIILAATNRPDVLDAALLRPGRFDRQVVVDAPDVKGRETILRIHARKKPLDPSVDLNAVARRTPGMVGADLENLLNEAALGAAREQRSRITNRDIDEARDRVLMGPERRSMVIGEKDRRVTAYHEVGHALAAQLLPHADRVHKLTVVPRGRALGAALYTPEDRMHHTQASLLDRIAVALAGHAAEDVALGAVTTGAQNDFQQATNIARKMVTEWGMSRIGNIALQQDGGYLGLPGERGPYSEDTAERIDEEIRRIIGEQYSLVHALLSEHVHQMHRLVDALIIHETLNAEQFATVLAGGTLEDPEPGSAAATELPAVGTLKPGGV</sequence>
<evidence type="ECO:0000256" key="11">
    <source>
        <dbReference type="ARBA" id="ARBA00022989"/>
    </source>
</evidence>
<dbReference type="HAMAP" id="MF_01458">
    <property type="entry name" value="FtsH"/>
    <property type="match status" value="1"/>
</dbReference>
<dbReference type="EMBL" id="CP029494">
    <property type="protein sequence ID" value="AWN22375.1"/>
    <property type="molecule type" value="Genomic_DNA"/>
</dbReference>
<protein>
    <recommendedName>
        <fullName evidence="15">ATP-dependent zinc metalloprotease FtsH</fullName>
        <ecNumber evidence="15">3.4.24.-</ecNumber>
    </recommendedName>
</protein>
<feature type="binding site" evidence="15">
    <location>
        <position position="423"/>
    </location>
    <ligand>
        <name>Zn(2+)</name>
        <dbReference type="ChEBI" id="CHEBI:29105"/>
        <note>catalytic</note>
    </ligand>
</feature>
<dbReference type="GO" id="GO:0005886">
    <property type="term" value="C:plasma membrane"/>
    <property type="evidence" value="ECO:0007669"/>
    <property type="project" value="UniProtKB-SubCell"/>
</dbReference>
<comment type="subcellular location">
    <subcellularLocation>
        <location evidence="15">Cell membrane</location>
        <topology evidence="15">Multi-pass membrane protein</topology>
        <orientation evidence="15">Cytoplasmic side</orientation>
    </subcellularLocation>
    <subcellularLocation>
        <location evidence="1">Membrane</location>
    </subcellularLocation>
</comment>
<feature type="domain" description="AAA+ ATPase" evidence="18">
    <location>
        <begin position="189"/>
        <end position="328"/>
    </location>
</feature>
<feature type="active site" evidence="15">
    <location>
        <position position="420"/>
    </location>
</feature>
<evidence type="ECO:0000256" key="2">
    <source>
        <dbReference type="ARBA" id="ARBA00010044"/>
    </source>
</evidence>
<evidence type="ECO:0000256" key="6">
    <source>
        <dbReference type="ARBA" id="ARBA00022723"/>
    </source>
</evidence>
<feature type="region of interest" description="Disordered" evidence="17">
    <location>
        <begin position="598"/>
        <end position="620"/>
    </location>
</feature>
<keyword evidence="7 15" id="KW-0547">Nucleotide-binding</keyword>
<dbReference type="Proteomes" id="UP000245368">
    <property type="component" value="Chromosome"/>
</dbReference>
<dbReference type="Gene3D" id="1.20.58.760">
    <property type="entry name" value="Peptidase M41"/>
    <property type="match status" value="1"/>
</dbReference>
<dbReference type="InterPro" id="IPR037219">
    <property type="entry name" value="Peptidase_M41-like"/>
</dbReference>
<proteinExistence type="inferred from homology"/>
<dbReference type="InterPro" id="IPR041569">
    <property type="entry name" value="AAA_lid_3"/>
</dbReference>
<evidence type="ECO:0000259" key="18">
    <source>
        <dbReference type="SMART" id="SM00382"/>
    </source>
</evidence>
<evidence type="ECO:0000313" key="19">
    <source>
        <dbReference type="EMBL" id="AWN22375.1"/>
    </source>
</evidence>
<evidence type="ECO:0000256" key="1">
    <source>
        <dbReference type="ARBA" id="ARBA00004370"/>
    </source>
</evidence>
<reference evidence="19 20" key="1">
    <citation type="submission" date="2018-05" db="EMBL/GenBank/DDBJ databases">
        <title>Complete Genome Sequence of Deinococcus sp. strain 17bor-2.</title>
        <authorList>
            <person name="Srinivasan S."/>
        </authorList>
    </citation>
    <scope>NUCLEOTIDE SEQUENCE [LARGE SCALE GENOMIC DNA]</scope>
    <source>
        <strain evidence="19 20">17bor-2</strain>
    </source>
</reference>
<dbReference type="SUPFAM" id="SSF52540">
    <property type="entry name" value="P-loop containing nucleoside triphosphate hydrolases"/>
    <property type="match status" value="1"/>
</dbReference>
<dbReference type="GO" id="GO:0051301">
    <property type="term" value="P:cell division"/>
    <property type="evidence" value="ECO:0007669"/>
    <property type="project" value="UniProtKB-KW"/>
</dbReference>
<dbReference type="GO" id="GO:0004222">
    <property type="term" value="F:metalloendopeptidase activity"/>
    <property type="evidence" value="ECO:0007669"/>
    <property type="project" value="InterPro"/>
</dbReference>
<dbReference type="GO" id="GO:0016887">
    <property type="term" value="F:ATP hydrolysis activity"/>
    <property type="evidence" value="ECO:0007669"/>
    <property type="project" value="UniProtKB-UniRule"/>
</dbReference>
<dbReference type="FunFam" id="1.20.58.760:FF:000001">
    <property type="entry name" value="ATP-dependent zinc metalloprotease FtsH"/>
    <property type="match status" value="1"/>
</dbReference>
<dbReference type="PROSITE" id="PS00674">
    <property type="entry name" value="AAA"/>
    <property type="match status" value="1"/>
</dbReference>
<dbReference type="PANTHER" id="PTHR23076">
    <property type="entry name" value="METALLOPROTEASE M41 FTSH"/>
    <property type="match status" value="1"/>
</dbReference>
<keyword evidence="20" id="KW-1185">Reference proteome</keyword>
<dbReference type="InterPro" id="IPR027417">
    <property type="entry name" value="P-loop_NTPase"/>
</dbReference>
<dbReference type="FunFam" id="1.10.8.60:FF:000001">
    <property type="entry name" value="ATP-dependent zinc metalloprotease FtsH"/>
    <property type="match status" value="1"/>
</dbReference>
<dbReference type="PANTHER" id="PTHR23076:SF97">
    <property type="entry name" value="ATP-DEPENDENT ZINC METALLOPROTEASE YME1L1"/>
    <property type="match status" value="1"/>
</dbReference>
<evidence type="ECO:0000256" key="10">
    <source>
        <dbReference type="ARBA" id="ARBA00022840"/>
    </source>
</evidence>
<dbReference type="KEGG" id="dez:DKM44_03265"/>
<evidence type="ECO:0000256" key="15">
    <source>
        <dbReference type="HAMAP-Rule" id="MF_01458"/>
    </source>
</evidence>
<keyword evidence="15" id="KW-1003">Cell membrane</keyword>
<comment type="function">
    <text evidence="15">Acts as a processive, ATP-dependent zinc metallopeptidase for both cytoplasmic and membrane proteins. Plays a role in the quality control of integral membrane proteins.</text>
</comment>
<keyword evidence="8 15" id="KW-0378">Hydrolase</keyword>
<dbReference type="InterPro" id="IPR003960">
    <property type="entry name" value="ATPase_AAA_CS"/>
</dbReference>
<name>A0A2Z3JBL7_9DEIO</name>
<keyword evidence="19" id="KW-0131">Cell cycle</keyword>
<dbReference type="InterPro" id="IPR000642">
    <property type="entry name" value="Peptidase_M41"/>
</dbReference>
<evidence type="ECO:0000256" key="14">
    <source>
        <dbReference type="ARBA" id="ARBA00061570"/>
    </source>
</evidence>
<feature type="binding site" evidence="15">
    <location>
        <position position="419"/>
    </location>
    <ligand>
        <name>Zn(2+)</name>
        <dbReference type="ChEBI" id="CHEBI:29105"/>
        <note>catalytic</note>
    </ligand>
</feature>
<feature type="transmembrane region" description="Helical" evidence="15">
    <location>
        <begin position="104"/>
        <end position="125"/>
    </location>
</feature>
<comment type="similarity">
    <text evidence="16">Belongs to the AAA ATPase family.</text>
</comment>
<keyword evidence="13 15" id="KW-0472">Membrane</keyword>
<keyword evidence="4 15" id="KW-0645">Protease</keyword>
<dbReference type="GO" id="GO:0030163">
    <property type="term" value="P:protein catabolic process"/>
    <property type="evidence" value="ECO:0007669"/>
    <property type="project" value="UniProtKB-UniRule"/>
</dbReference>
<keyword evidence="3" id="KW-0997">Cell inner membrane</keyword>
<gene>
    <name evidence="15" type="primary">ftsH</name>
    <name evidence="19" type="ORF">DKM44_03265</name>
</gene>
<dbReference type="GO" id="GO:0006508">
    <property type="term" value="P:proteolysis"/>
    <property type="evidence" value="ECO:0007669"/>
    <property type="project" value="UniProtKB-KW"/>
</dbReference>
<dbReference type="GO" id="GO:0008270">
    <property type="term" value="F:zinc ion binding"/>
    <property type="evidence" value="ECO:0007669"/>
    <property type="project" value="UniProtKB-UniRule"/>
</dbReference>
<evidence type="ECO:0000256" key="7">
    <source>
        <dbReference type="ARBA" id="ARBA00022741"/>
    </source>
</evidence>
<dbReference type="GO" id="GO:0004176">
    <property type="term" value="F:ATP-dependent peptidase activity"/>
    <property type="evidence" value="ECO:0007669"/>
    <property type="project" value="InterPro"/>
</dbReference>
<dbReference type="InterPro" id="IPR005936">
    <property type="entry name" value="FtsH"/>
</dbReference>
<dbReference type="SMART" id="SM00382">
    <property type="entry name" value="AAA"/>
    <property type="match status" value="1"/>
</dbReference>
<dbReference type="CDD" id="cd19501">
    <property type="entry name" value="RecA-like_FtsH"/>
    <property type="match status" value="1"/>
</dbReference>
<evidence type="ECO:0000256" key="16">
    <source>
        <dbReference type="RuleBase" id="RU003651"/>
    </source>
</evidence>
<dbReference type="RefSeq" id="WP_109825392.1">
    <property type="nucleotide sequence ID" value="NZ_CP029494.1"/>
</dbReference>
<dbReference type="Pfam" id="PF17862">
    <property type="entry name" value="AAA_lid_3"/>
    <property type="match status" value="1"/>
</dbReference>
<dbReference type="EC" id="3.4.24.-" evidence="15"/>
<evidence type="ECO:0000256" key="12">
    <source>
        <dbReference type="ARBA" id="ARBA00023049"/>
    </source>
</evidence>
<dbReference type="Gene3D" id="3.40.50.300">
    <property type="entry name" value="P-loop containing nucleotide triphosphate hydrolases"/>
    <property type="match status" value="1"/>
</dbReference>
<dbReference type="FunFam" id="3.40.50.300:FF:000001">
    <property type="entry name" value="ATP-dependent zinc metalloprotease FtsH"/>
    <property type="match status" value="1"/>
</dbReference>
<dbReference type="Pfam" id="PF00004">
    <property type="entry name" value="AAA"/>
    <property type="match status" value="1"/>
</dbReference>
<keyword evidence="19" id="KW-0132">Cell division</keyword>
<evidence type="ECO:0000256" key="13">
    <source>
        <dbReference type="ARBA" id="ARBA00023136"/>
    </source>
</evidence>
<dbReference type="Pfam" id="PF01434">
    <property type="entry name" value="Peptidase_M41"/>
    <property type="match status" value="1"/>
</dbReference>
<keyword evidence="5 15" id="KW-0812">Transmembrane</keyword>